<dbReference type="SUPFAM" id="SSF50129">
    <property type="entry name" value="GroES-like"/>
    <property type="match status" value="1"/>
</dbReference>
<keyword evidence="2" id="KW-0862">Zinc</keyword>
<dbReference type="SMART" id="SM00829">
    <property type="entry name" value="PKS_ER"/>
    <property type="match status" value="1"/>
</dbReference>
<dbReference type="GO" id="GO:0008743">
    <property type="term" value="F:L-threonine 3-dehydrogenase activity"/>
    <property type="evidence" value="ECO:0007669"/>
    <property type="project" value="UniProtKB-EC"/>
</dbReference>
<dbReference type="Gene3D" id="3.40.50.720">
    <property type="entry name" value="NAD(P)-binding Rossmann-like Domain"/>
    <property type="match status" value="1"/>
</dbReference>
<evidence type="ECO:0000256" key="2">
    <source>
        <dbReference type="ARBA" id="ARBA00022833"/>
    </source>
</evidence>
<comment type="caution">
    <text evidence="5">The sequence shown here is derived from an EMBL/GenBank/DDBJ whole genome shotgun (WGS) entry which is preliminary data.</text>
</comment>
<dbReference type="NCBIfam" id="NF003808">
    <property type="entry name" value="PRK05396.1"/>
    <property type="match status" value="1"/>
</dbReference>
<dbReference type="GO" id="GO:0008270">
    <property type="term" value="F:zinc ion binding"/>
    <property type="evidence" value="ECO:0007669"/>
    <property type="project" value="InterPro"/>
</dbReference>
<dbReference type="Gene3D" id="3.90.180.10">
    <property type="entry name" value="Medium-chain alcohol dehydrogenases, catalytic domain"/>
    <property type="match status" value="1"/>
</dbReference>
<keyword evidence="3 5" id="KW-0560">Oxidoreductase</keyword>
<organism evidence="5">
    <name type="scientific">mine drainage metagenome</name>
    <dbReference type="NCBI Taxonomy" id="410659"/>
    <lineage>
        <taxon>unclassified sequences</taxon>
        <taxon>metagenomes</taxon>
        <taxon>ecological metagenomes</taxon>
    </lineage>
</organism>
<evidence type="ECO:0000259" key="4">
    <source>
        <dbReference type="SMART" id="SM00829"/>
    </source>
</evidence>
<keyword evidence="1" id="KW-0479">Metal-binding</keyword>
<dbReference type="SUPFAM" id="SSF51735">
    <property type="entry name" value="NAD(P)-binding Rossmann-fold domains"/>
    <property type="match status" value="1"/>
</dbReference>
<dbReference type="InterPro" id="IPR050129">
    <property type="entry name" value="Zn_alcohol_dh"/>
</dbReference>
<dbReference type="InterPro" id="IPR011032">
    <property type="entry name" value="GroES-like_sf"/>
</dbReference>
<evidence type="ECO:0000313" key="5">
    <source>
        <dbReference type="EMBL" id="CBH76296.1"/>
    </source>
</evidence>
<dbReference type="PANTHER" id="PTHR43401">
    <property type="entry name" value="L-THREONINE 3-DEHYDROGENASE"/>
    <property type="match status" value="1"/>
</dbReference>
<name>E6PIK6_9ZZZZ</name>
<dbReference type="InterPro" id="IPR013154">
    <property type="entry name" value="ADH-like_N"/>
</dbReference>
<dbReference type="Pfam" id="PF00107">
    <property type="entry name" value="ADH_zinc_N"/>
    <property type="match status" value="1"/>
</dbReference>
<feature type="domain" description="Enoyl reductase (ER)" evidence="4">
    <location>
        <begin position="10"/>
        <end position="340"/>
    </location>
</feature>
<dbReference type="PANTHER" id="PTHR43401:SF2">
    <property type="entry name" value="L-THREONINE 3-DEHYDROGENASE"/>
    <property type="match status" value="1"/>
</dbReference>
<accession>E6PIK6</accession>
<dbReference type="PROSITE" id="PS00059">
    <property type="entry name" value="ADH_ZINC"/>
    <property type="match status" value="1"/>
</dbReference>
<reference evidence="5" key="1">
    <citation type="submission" date="2009-10" db="EMBL/GenBank/DDBJ databases">
        <title>Diversity of trophic interactions inside an arsenic-rich microbial ecosystem.</title>
        <authorList>
            <person name="Bertin P.N."/>
            <person name="Heinrich-Salmeron A."/>
            <person name="Pelletier E."/>
            <person name="Goulhen-Chollet F."/>
            <person name="Arsene-Ploetze F."/>
            <person name="Gallien S."/>
            <person name="Calteau A."/>
            <person name="Vallenet D."/>
            <person name="Casiot C."/>
            <person name="Chane-Woon-Ming B."/>
            <person name="Giloteaux L."/>
            <person name="Barakat M."/>
            <person name="Bonnefoy V."/>
            <person name="Bruneel O."/>
            <person name="Chandler M."/>
            <person name="Cleiss J."/>
            <person name="Duran R."/>
            <person name="Elbaz-Poulichet F."/>
            <person name="Fonknechten N."/>
            <person name="Lauga B."/>
            <person name="Mornico D."/>
            <person name="Ortet P."/>
            <person name="Schaeffer C."/>
            <person name="Siguier P."/>
            <person name="Alexander Thil Smith A."/>
            <person name="Van Dorsselaer A."/>
            <person name="Weissenbach J."/>
            <person name="Medigue C."/>
            <person name="Le Paslier D."/>
        </authorList>
    </citation>
    <scope>NUCLEOTIDE SEQUENCE</scope>
</reference>
<dbReference type="AlphaFoldDB" id="E6PIK6"/>
<dbReference type="InterPro" id="IPR020843">
    <property type="entry name" value="ER"/>
</dbReference>
<dbReference type="InterPro" id="IPR036291">
    <property type="entry name" value="NAD(P)-bd_dom_sf"/>
</dbReference>
<evidence type="ECO:0000256" key="1">
    <source>
        <dbReference type="ARBA" id="ARBA00022723"/>
    </source>
</evidence>
<protein>
    <submittedName>
        <fullName evidence="5">Threonine 3-dehydrogenase</fullName>
        <ecNumber evidence="5">1.1.1.103</ecNumber>
    </submittedName>
</protein>
<proteinExistence type="predicted"/>
<dbReference type="Pfam" id="PF08240">
    <property type="entry name" value="ADH_N"/>
    <property type="match status" value="1"/>
</dbReference>
<evidence type="ECO:0000256" key="3">
    <source>
        <dbReference type="ARBA" id="ARBA00023002"/>
    </source>
</evidence>
<dbReference type="EC" id="1.1.1.103" evidence="5"/>
<dbReference type="InterPro" id="IPR013149">
    <property type="entry name" value="ADH-like_C"/>
</dbReference>
<dbReference type="InterPro" id="IPR002328">
    <property type="entry name" value="ADH_Zn_CS"/>
</dbReference>
<dbReference type="EMBL" id="CABL01000019">
    <property type="protein sequence ID" value="CBH76296.1"/>
    <property type="molecule type" value="Genomic_DNA"/>
</dbReference>
<gene>
    <name evidence="5" type="primary">tdh</name>
    <name evidence="5" type="ORF">CARN1_0776</name>
</gene>
<sequence>MQALRKSATGPGFTLEELPIPSIGPTEVLIRVEKAGVCGTDAHIYHWDAWAQHRIVPPVTVGHEFMGRVAAVGAAVRAVAVGDRVSAEGHIADLTCFLCRIGDAHICERVKIIGVDRDGAFAEYIAMPEYNVWPLDAAIPDEFAAVFDPLGNAVHTVMAADVSTKSVAITGVGSIGLMAIPVARAAGAASVYAFDVNPAKLELAKRLGADAVFDSRSSGLVDEMKARTGGNGVDVLLEMSGSGAAIDMGLQMVRNGGRAALLGIPSDSISINLAERIIFKGLTVLGINGRRMFETWYQTQALVKSGRVDLRPIITHVLPFEEYDRAFELMQSGEAAKIVLDFTEGKK</sequence>